<dbReference type="OrthoDB" id="5699539at2"/>
<dbReference type="RefSeq" id="WP_085211127.1">
    <property type="nucleotide sequence ID" value="NZ_FXAM01000001.1"/>
</dbReference>
<evidence type="ECO:0000256" key="1">
    <source>
        <dbReference type="SAM" id="SignalP"/>
    </source>
</evidence>
<dbReference type="Gene3D" id="2.40.128.130">
    <property type="entry name" value="Autotransporter beta-domain"/>
    <property type="match status" value="1"/>
</dbReference>
<proteinExistence type="predicted"/>
<evidence type="ECO:0000313" key="3">
    <source>
        <dbReference type="EMBL" id="SMF94067.1"/>
    </source>
</evidence>
<feature type="chain" id="PRO_5012689722" evidence="1">
    <location>
        <begin position="35"/>
        <end position="424"/>
    </location>
</feature>
<dbReference type="InterPro" id="IPR005546">
    <property type="entry name" value="Autotransporte_beta"/>
</dbReference>
<name>A0A1Y6CUS7_9GAMM</name>
<evidence type="ECO:0000313" key="4">
    <source>
        <dbReference type="Proteomes" id="UP000192923"/>
    </source>
</evidence>
<dbReference type="InterPro" id="IPR036709">
    <property type="entry name" value="Autotransporte_beta_dom_sf"/>
</dbReference>
<keyword evidence="1" id="KW-0732">Signal</keyword>
<dbReference type="InterPro" id="IPR006315">
    <property type="entry name" value="OM_autotransptr_brl_dom"/>
</dbReference>
<evidence type="ECO:0000259" key="2">
    <source>
        <dbReference type="PROSITE" id="PS51208"/>
    </source>
</evidence>
<dbReference type="Pfam" id="PF03797">
    <property type="entry name" value="Autotransporter"/>
    <property type="match status" value="1"/>
</dbReference>
<reference evidence="3 4" key="1">
    <citation type="submission" date="2016-12" db="EMBL/GenBank/DDBJ databases">
        <authorList>
            <person name="Song W.-J."/>
            <person name="Kurnit D.M."/>
        </authorList>
    </citation>
    <scope>NUCLEOTIDE SEQUENCE [LARGE SCALE GENOMIC DNA]</scope>
    <source>
        <strain evidence="3 4">175</strain>
    </source>
</reference>
<dbReference type="SMART" id="SM00869">
    <property type="entry name" value="Autotransporter"/>
    <property type="match status" value="1"/>
</dbReference>
<dbReference type="AlphaFoldDB" id="A0A1Y6CUS7"/>
<feature type="domain" description="Autotransporter" evidence="2">
    <location>
        <begin position="143"/>
        <end position="424"/>
    </location>
</feature>
<accession>A0A1Y6CUS7</accession>
<dbReference type="EMBL" id="FXAM01000001">
    <property type="protein sequence ID" value="SMF94067.1"/>
    <property type="molecule type" value="Genomic_DNA"/>
</dbReference>
<dbReference type="SUPFAM" id="SSF103515">
    <property type="entry name" value="Autotransporter"/>
    <property type="match status" value="1"/>
</dbReference>
<gene>
    <name evidence="3" type="ORF">SAMN02949497_1369</name>
</gene>
<keyword evidence="4" id="KW-1185">Reference proteome</keyword>
<dbReference type="NCBIfam" id="TIGR01414">
    <property type="entry name" value="autotrans_barl"/>
    <property type="match status" value="1"/>
</dbReference>
<dbReference type="GO" id="GO:0019867">
    <property type="term" value="C:outer membrane"/>
    <property type="evidence" value="ECO:0007669"/>
    <property type="project" value="InterPro"/>
</dbReference>
<sequence length="424" mass="46130">MNHRLVFKKPPTRRIERNLLPLLALAALSPEAGADDFAGLPGLAPYQRGLGAALDQACPEATGNLAGRCAQLQALGPQQQAQAINQLTPYQFLPQSGMPIKLRMAQIDTRARLAAVHAGQEPAYSFDIDGQRHQGGGSGDGELRDGPWGWFVQGKYQAGGKDKGSASFDYQTYNLTLGADYRVSDQLVLGLATGYTRTDALMTQDSGNMGTDALLAAFYGSYFLPLEMYLDWAATYGSYNNDLNRKFAYPGFNGLALSEPDADQYGFSATLGRDFALDAWTLNPYARFEYINLQIPAYQEQGVSGLNYQVGLQAYESFISVSGLQLSHVFSTSWGVLTPSLRFEWEHQFLNDNQLLHIRLADAPAGTGQFILPTGNPDRDYVNLGGGVTAAFGGGVGAFLRYEARLGQPYLTSNTVELGLRIPF</sequence>
<feature type="signal peptide" evidence="1">
    <location>
        <begin position="1"/>
        <end position="34"/>
    </location>
</feature>
<dbReference type="STRING" id="1760988.SAMN02949497_1369"/>
<dbReference type="PROSITE" id="PS51208">
    <property type="entry name" value="AUTOTRANSPORTER"/>
    <property type="match status" value="1"/>
</dbReference>
<organism evidence="3 4">
    <name type="scientific">Methylomagnum ishizawai</name>
    <dbReference type="NCBI Taxonomy" id="1760988"/>
    <lineage>
        <taxon>Bacteria</taxon>
        <taxon>Pseudomonadati</taxon>
        <taxon>Pseudomonadota</taxon>
        <taxon>Gammaproteobacteria</taxon>
        <taxon>Methylococcales</taxon>
        <taxon>Methylococcaceae</taxon>
        <taxon>Methylomagnum</taxon>
    </lineage>
</organism>
<dbReference type="Proteomes" id="UP000192923">
    <property type="component" value="Unassembled WGS sequence"/>
</dbReference>
<protein>
    <submittedName>
        <fullName evidence="3">Outer membrane autotransporter barrel domain-containing protein</fullName>
    </submittedName>
</protein>